<dbReference type="PANTHER" id="PTHR30535:SF34">
    <property type="entry name" value="MOLYBDATE-BINDING PROTEIN MOLA"/>
    <property type="match status" value="1"/>
</dbReference>
<keyword evidence="1" id="KW-1133">Transmembrane helix</keyword>
<feature type="transmembrane region" description="Helical" evidence="1">
    <location>
        <begin position="6"/>
        <end position="25"/>
    </location>
</feature>
<keyword evidence="1" id="KW-0472">Membrane</keyword>
<name>Q6KZE9_PICTO</name>
<dbReference type="RefSeq" id="WP_011178119.1">
    <property type="nucleotide sequence ID" value="NC_005877.1"/>
</dbReference>
<gene>
    <name evidence="3" type="ordered locus">PTO1318</name>
</gene>
<dbReference type="KEGG" id="pto:PTO1318"/>
<accession>Q6KZE9</accession>
<dbReference type="STRING" id="263820.PTO1318"/>
<dbReference type="Proteomes" id="UP000000438">
    <property type="component" value="Chromosome"/>
</dbReference>
<keyword evidence="1" id="KW-0812">Transmembrane</keyword>
<dbReference type="AlphaFoldDB" id="Q6KZE9"/>
<dbReference type="InterPro" id="IPR050902">
    <property type="entry name" value="ABC_Transporter_SBP"/>
</dbReference>
<evidence type="ECO:0000313" key="4">
    <source>
        <dbReference type="Proteomes" id="UP000000438"/>
    </source>
</evidence>
<dbReference type="PROSITE" id="PS50983">
    <property type="entry name" value="FE_B12_PBP"/>
    <property type="match status" value="1"/>
</dbReference>
<dbReference type="InterPro" id="IPR002491">
    <property type="entry name" value="ABC_transptr_periplasmic_BD"/>
</dbReference>
<feature type="domain" description="Fe/B12 periplasmic-binding" evidence="2">
    <location>
        <begin position="52"/>
        <end position="296"/>
    </location>
</feature>
<evidence type="ECO:0000259" key="2">
    <source>
        <dbReference type="PROSITE" id="PS50983"/>
    </source>
</evidence>
<dbReference type="SUPFAM" id="SSF53807">
    <property type="entry name" value="Helical backbone' metal receptor"/>
    <property type="match status" value="1"/>
</dbReference>
<dbReference type="Pfam" id="PF01497">
    <property type="entry name" value="Peripla_BP_2"/>
    <property type="match status" value="1"/>
</dbReference>
<dbReference type="InParanoid" id="Q6KZE9"/>
<dbReference type="EMBL" id="AE017261">
    <property type="protein sequence ID" value="AAT43903.1"/>
    <property type="molecule type" value="Genomic_DNA"/>
</dbReference>
<dbReference type="PaxDb" id="263820-PTO1318"/>
<dbReference type="Gene3D" id="3.40.50.1980">
    <property type="entry name" value="Nitrogenase molybdenum iron protein domain"/>
    <property type="match status" value="2"/>
</dbReference>
<sequence>MNKKVIASLIIVVIIIISGISYVYIHSNTATSGKITVKAYNGNFSFNHTVTRIVSLDPAATATLYALGAYNYIVGGNVYDCYPPHENITVAGNLESANIEEIINLSAQVVIGTDLIPQSTINKLNSVGITFLEYNPSNISGIECMTSSLGSLTGKTVNATLINQWINESINDINSVMKNYKYLSVFYYLYPGYWTAGNNTFINDAFNMVHLKNIANNNGYYTISRELIESSNPDVIILNDYIPYSVVNETPFSQTNAVRDHMVFTLTGNISNLFNEPDFRFVYAVYWLMITVHPSLRNFSLPSFPLKLKYGPGYGL</sequence>
<dbReference type="HOGENOM" id="CLU_038034_2_8_2"/>
<dbReference type="OrthoDB" id="24039at2157"/>
<organism evidence="3 4">
    <name type="scientific">Picrophilus torridus (strain ATCC 700027 / DSM 9790 / JCM 10055 / NBRC 100828 / KAW 2/3)</name>
    <dbReference type="NCBI Taxonomy" id="1122961"/>
    <lineage>
        <taxon>Archaea</taxon>
        <taxon>Methanobacteriati</taxon>
        <taxon>Thermoplasmatota</taxon>
        <taxon>Thermoplasmata</taxon>
        <taxon>Thermoplasmatales</taxon>
        <taxon>Picrophilaceae</taxon>
        <taxon>Picrophilus</taxon>
    </lineage>
</organism>
<evidence type="ECO:0000256" key="1">
    <source>
        <dbReference type="SAM" id="Phobius"/>
    </source>
</evidence>
<dbReference type="eggNOG" id="arCOG04233">
    <property type="taxonomic scope" value="Archaea"/>
</dbReference>
<evidence type="ECO:0000313" key="3">
    <source>
        <dbReference type="EMBL" id="AAT43903.1"/>
    </source>
</evidence>
<dbReference type="PANTHER" id="PTHR30535">
    <property type="entry name" value="VITAMIN B12-BINDING PROTEIN"/>
    <property type="match status" value="1"/>
</dbReference>
<protein>
    <submittedName>
        <fullName evidence="3">Iron(III) dicitrate ABC transporter extracellular binding protein</fullName>
    </submittedName>
</protein>
<proteinExistence type="predicted"/>
<reference evidence="3 4" key="1">
    <citation type="journal article" date="2004" name="Proc. Natl. Acad. Sci. U.S.A.">
        <title>Genome sequence of Picrophilus torridus and its implications for life around pH 0.</title>
        <authorList>
            <person name="Futterer O."/>
            <person name="Angelov A."/>
            <person name="Liesegang H."/>
            <person name="Gottschalk G."/>
            <person name="Schleper C."/>
            <person name="Schepers B."/>
            <person name="Dock C."/>
            <person name="Antranikian G."/>
            <person name="Liebl W."/>
        </authorList>
    </citation>
    <scope>NUCLEOTIDE SEQUENCE [LARGE SCALE GENOMIC DNA]</scope>
    <source>
        <strain evidence="4">ATCC 700027 / DSM 9790 / JCM 10055 / NBRC 100828</strain>
    </source>
</reference>
<dbReference type="GeneID" id="2845280"/>